<sequence>MIEKECAIEIQRHALQAITELTKLLNQSQGRCSAARFEELKEGLGRSIGAIQMGILEIVNAEFPELDDLQ</sequence>
<dbReference type="EMBL" id="JAQQXR010000001">
    <property type="protein sequence ID" value="MDC8756992.1"/>
    <property type="molecule type" value="Genomic_DNA"/>
</dbReference>
<accession>A0ABT5JW84</accession>
<gene>
    <name evidence="1" type="ORF">OIK44_05240</name>
</gene>
<name>A0ABT5JW84_9BURK</name>
<evidence type="ECO:0000313" key="2">
    <source>
        <dbReference type="Proteomes" id="UP001221208"/>
    </source>
</evidence>
<protein>
    <submittedName>
        <fullName evidence="1">Uncharacterized protein</fullName>
    </submittedName>
</protein>
<dbReference type="RefSeq" id="WP_273669645.1">
    <property type="nucleotide sequence ID" value="NZ_JAQQXR010000001.1"/>
</dbReference>
<reference evidence="1 2" key="1">
    <citation type="submission" date="2022-10" db="EMBL/GenBank/DDBJ databases">
        <title>Janthinobacterium sp. hw3 Genome sequencing.</title>
        <authorList>
            <person name="Park S."/>
        </authorList>
    </citation>
    <scope>NUCLEOTIDE SEQUENCE [LARGE SCALE GENOMIC DNA]</scope>
    <source>
        <strain evidence="2">hw3</strain>
    </source>
</reference>
<keyword evidence="2" id="KW-1185">Reference proteome</keyword>
<proteinExistence type="predicted"/>
<dbReference type="Proteomes" id="UP001221208">
    <property type="component" value="Unassembled WGS sequence"/>
</dbReference>
<organism evidence="1 2">
    <name type="scientific">Janthinobacterium fluminis</name>
    <dbReference type="NCBI Taxonomy" id="2987524"/>
    <lineage>
        <taxon>Bacteria</taxon>
        <taxon>Pseudomonadati</taxon>
        <taxon>Pseudomonadota</taxon>
        <taxon>Betaproteobacteria</taxon>
        <taxon>Burkholderiales</taxon>
        <taxon>Oxalobacteraceae</taxon>
        <taxon>Janthinobacterium</taxon>
    </lineage>
</organism>
<comment type="caution">
    <text evidence="1">The sequence shown here is derived from an EMBL/GenBank/DDBJ whole genome shotgun (WGS) entry which is preliminary data.</text>
</comment>
<evidence type="ECO:0000313" key="1">
    <source>
        <dbReference type="EMBL" id="MDC8756992.1"/>
    </source>
</evidence>